<accession>Q2R3B3</accession>
<proteinExistence type="predicted"/>
<gene>
    <name evidence="1" type="ordered locus">LOC_Os11g32530</name>
</gene>
<dbReference type="EMBL" id="DP000010">
    <property type="protein sequence ID" value="ABA94034.1"/>
    <property type="molecule type" value="Genomic_DNA"/>
</dbReference>
<reference evidence="1" key="2">
    <citation type="submission" date="2005-04" db="EMBL/GenBank/DDBJ databases">
        <authorList>
            <person name="Buell C.R."/>
            <person name="Wing R.A."/>
            <person name="McCombie W.A."/>
            <person name="Ouyang S."/>
        </authorList>
    </citation>
    <scope>NUCLEOTIDE SEQUENCE</scope>
</reference>
<protein>
    <submittedName>
        <fullName evidence="1">Uncharacterized protein</fullName>
    </submittedName>
</protein>
<name>Q2R3B3_ORYSJ</name>
<sequence>MPTHHLTAIQAPKWVIKRIYRFRRSFLWKGEDPDHSNPGDSLINWQTVCRPKNLGGAGLPDLDRFSRALRLQWLWFKWKEDEKPWVGMELPRDGLDVKLFQAATTISVVAAPIWARVLCPALRGELGGGQDGGAATTMWGGRRAKERGWSGVNAMRSGGAGQQRPRMMWKSAPCGDLVAVAVEQRQRDA</sequence>
<organism evidence="1">
    <name type="scientific">Oryza sativa subsp. japonica</name>
    <name type="common">Rice</name>
    <dbReference type="NCBI Taxonomy" id="39947"/>
    <lineage>
        <taxon>Eukaryota</taxon>
        <taxon>Viridiplantae</taxon>
        <taxon>Streptophyta</taxon>
        <taxon>Embryophyta</taxon>
        <taxon>Tracheophyta</taxon>
        <taxon>Spermatophyta</taxon>
        <taxon>Magnoliopsida</taxon>
        <taxon>Liliopsida</taxon>
        <taxon>Poales</taxon>
        <taxon>Poaceae</taxon>
        <taxon>BOP clade</taxon>
        <taxon>Oryzoideae</taxon>
        <taxon>Oryzeae</taxon>
        <taxon>Oryzinae</taxon>
        <taxon>Oryza</taxon>
        <taxon>Oryza sativa</taxon>
    </lineage>
</organism>
<dbReference type="AlphaFoldDB" id="Q2R3B3"/>
<evidence type="ECO:0000313" key="1">
    <source>
        <dbReference type="EMBL" id="ABA94034.1"/>
    </source>
</evidence>
<reference evidence="1" key="1">
    <citation type="journal article" date="2005" name="BMC Biol.">
        <title>The sequence of rice chromosomes 11 and 12, rich in disease resistance genes and recent gene duplications.</title>
        <authorList>
            <consortium name="The rice chromosomes 11 and 12 sequencing consortia"/>
        </authorList>
    </citation>
    <scope>NUCLEOTIDE SEQUENCE [LARGE SCALE GENOMIC DNA]</scope>
</reference>
<reference evidence="1" key="3">
    <citation type="submission" date="2006-01" db="EMBL/GenBank/DDBJ databases">
        <authorList>
            <person name="Buell R."/>
        </authorList>
    </citation>
    <scope>NUCLEOTIDE SEQUENCE</scope>
</reference>